<dbReference type="SUPFAM" id="SSF57667">
    <property type="entry name" value="beta-beta-alpha zinc fingers"/>
    <property type="match status" value="2"/>
</dbReference>
<evidence type="ECO:0000313" key="8">
    <source>
        <dbReference type="EMBL" id="CAD2186196.1"/>
    </source>
</evidence>
<dbReference type="InterPro" id="IPR050329">
    <property type="entry name" value="GLI_C2H2-zinc-finger"/>
</dbReference>
<dbReference type="GO" id="GO:0005634">
    <property type="term" value="C:nucleus"/>
    <property type="evidence" value="ECO:0007669"/>
    <property type="project" value="UniProtKB-ARBA"/>
</dbReference>
<dbReference type="PANTHER" id="PTHR19818">
    <property type="entry name" value="ZINC FINGER PROTEIN ZIC AND GLI"/>
    <property type="match status" value="1"/>
</dbReference>
<dbReference type="GO" id="GO:0008270">
    <property type="term" value="F:zinc ion binding"/>
    <property type="evidence" value="ECO:0007669"/>
    <property type="project" value="UniProtKB-KW"/>
</dbReference>
<keyword evidence="3 5" id="KW-0863">Zinc-finger</keyword>
<dbReference type="PROSITE" id="PS50157">
    <property type="entry name" value="ZINC_FINGER_C2H2_2"/>
    <property type="match status" value="3"/>
</dbReference>
<evidence type="ECO:0000256" key="2">
    <source>
        <dbReference type="ARBA" id="ARBA00022737"/>
    </source>
</evidence>
<dbReference type="InterPro" id="IPR036236">
    <property type="entry name" value="Znf_C2H2_sf"/>
</dbReference>
<feature type="domain" description="C2H2-type" evidence="7">
    <location>
        <begin position="137"/>
        <end position="166"/>
    </location>
</feature>
<proteinExistence type="predicted"/>
<dbReference type="AlphaFoldDB" id="A0A6V7WGR5"/>
<comment type="caution">
    <text evidence="8">The sequence shown here is derived from an EMBL/GenBank/DDBJ whole genome shotgun (WGS) entry which is preliminary data.</text>
</comment>
<dbReference type="Gene3D" id="3.30.160.60">
    <property type="entry name" value="Classic Zinc Finger"/>
    <property type="match status" value="3"/>
</dbReference>
<evidence type="ECO:0000256" key="4">
    <source>
        <dbReference type="ARBA" id="ARBA00022833"/>
    </source>
</evidence>
<evidence type="ECO:0000256" key="3">
    <source>
        <dbReference type="ARBA" id="ARBA00022771"/>
    </source>
</evidence>
<evidence type="ECO:0000259" key="7">
    <source>
        <dbReference type="PROSITE" id="PS50157"/>
    </source>
</evidence>
<accession>A0A6V7WGR5</accession>
<dbReference type="PANTHER" id="PTHR19818:SF139">
    <property type="entry name" value="PAIR-RULE PROTEIN ODD-PAIRED"/>
    <property type="match status" value="1"/>
</dbReference>
<dbReference type="GO" id="GO:0045944">
    <property type="term" value="P:positive regulation of transcription by RNA polymerase II"/>
    <property type="evidence" value="ECO:0007669"/>
    <property type="project" value="UniProtKB-ARBA"/>
</dbReference>
<dbReference type="GO" id="GO:0000981">
    <property type="term" value="F:DNA-binding transcription factor activity, RNA polymerase II-specific"/>
    <property type="evidence" value="ECO:0007669"/>
    <property type="project" value="TreeGrafter"/>
</dbReference>
<evidence type="ECO:0000313" key="9">
    <source>
        <dbReference type="Proteomes" id="UP000580250"/>
    </source>
</evidence>
<dbReference type="EMBL" id="CAJEWN010000577">
    <property type="protein sequence ID" value="CAD2186196.1"/>
    <property type="molecule type" value="Genomic_DNA"/>
</dbReference>
<keyword evidence="2" id="KW-0677">Repeat</keyword>
<evidence type="ECO:0000256" key="1">
    <source>
        <dbReference type="ARBA" id="ARBA00022723"/>
    </source>
</evidence>
<evidence type="ECO:0000256" key="5">
    <source>
        <dbReference type="PROSITE-ProRule" id="PRU00042"/>
    </source>
</evidence>
<protein>
    <recommendedName>
        <fullName evidence="7">C2H2-type domain-containing protein</fullName>
    </recommendedName>
</protein>
<name>A0A6V7WGR5_MELEN</name>
<dbReference type="Proteomes" id="UP000580250">
    <property type="component" value="Unassembled WGS sequence"/>
</dbReference>
<dbReference type="OrthoDB" id="427030at2759"/>
<organism evidence="8 9">
    <name type="scientific">Meloidogyne enterolobii</name>
    <name type="common">Root-knot nematode worm</name>
    <name type="synonym">Meloidogyne mayaguensis</name>
    <dbReference type="NCBI Taxonomy" id="390850"/>
    <lineage>
        <taxon>Eukaryota</taxon>
        <taxon>Metazoa</taxon>
        <taxon>Ecdysozoa</taxon>
        <taxon>Nematoda</taxon>
        <taxon>Chromadorea</taxon>
        <taxon>Rhabditida</taxon>
        <taxon>Tylenchina</taxon>
        <taxon>Tylenchomorpha</taxon>
        <taxon>Tylenchoidea</taxon>
        <taxon>Meloidogynidae</taxon>
        <taxon>Meloidogyninae</taxon>
        <taxon>Meloidogyne</taxon>
    </lineage>
</organism>
<gene>
    <name evidence="8" type="ORF">MENT_LOCUS38667</name>
</gene>
<dbReference type="InterPro" id="IPR013087">
    <property type="entry name" value="Znf_C2H2_type"/>
</dbReference>
<feature type="chain" id="PRO_5027891435" description="C2H2-type domain-containing protein" evidence="6">
    <location>
        <begin position="22"/>
        <end position="302"/>
    </location>
</feature>
<sequence>MFKKFISIVILFFILKNYSEGAPKKGKGETCGQQPQEWKCEWDRCKLSFDNEDAFYKHVNQHAKDSQDNKCHWRDCKREEPFPHPSDLKQHIVVHTGEKPYACEHVDQNGARCEASYTQLHNLKDHKRTHAAERIIYECAYPDCAKTFETSDSKKKHEKTHINPNYYRCPVFECPKPEYKCPSSLSTHVRAKHGKNVWNFIKANRKANGYKLIGIREDGTPYVMSNDGAGSSIPNCEVEAGQTIYPHQEVQEHFVHPVYQHGGELQLFPTNVEHQENNHNEDYLMEDNYPNEDVNTDLNLWY</sequence>
<feature type="domain" description="C2H2-type" evidence="7">
    <location>
        <begin position="69"/>
        <end position="100"/>
    </location>
</feature>
<evidence type="ECO:0000256" key="6">
    <source>
        <dbReference type="SAM" id="SignalP"/>
    </source>
</evidence>
<keyword evidence="6" id="KW-0732">Signal</keyword>
<dbReference type="SMART" id="SM00355">
    <property type="entry name" value="ZnF_C2H2"/>
    <property type="match status" value="5"/>
</dbReference>
<keyword evidence="4" id="KW-0862">Zinc</keyword>
<feature type="domain" description="C2H2-type" evidence="7">
    <location>
        <begin position="101"/>
        <end position="135"/>
    </location>
</feature>
<reference evidence="8 9" key="1">
    <citation type="submission" date="2020-08" db="EMBL/GenBank/DDBJ databases">
        <authorList>
            <person name="Koutsovoulos G."/>
            <person name="Danchin GJ E."/>
        </authorList>
    </citation>
    <scope>NUCLEOTIDE SEQUENCE [LARGE SCALE GENOMIC DNA]</scope>
</reference>
<keyword evidence="1" id="KW-0479">Metal-binding</keyword>
<feature type="signal peptide" evidence="6">
    <location>
        <begin position="1"/>
        <end position="21"/>
    </location>
</feature>
<dbReference type="PROSITE" id="PS00028">
    <property type="entry name" value="ZINC_FINGER_C2H2_1"/>
    <property type="match status" value="2"/>
</dbReference>
<dbReference type="GO" id="GO:0000978">
    <property type="term" value="F:RNA polymerase II cis-regulatory region sequence-specific DNA binding"/>
    <property type="evidence" value="ECO:0007669"/>
    <property type="project" value="TreeGrafter"/>
</dbReference>